<protein>
    <submittedName>
        <fullName evidence="2">Uncharacterized protein</fullName>
    </submittedName>
</protein>
<comment type="caution">
    <text evidence="2">The sequence shown here is derived from an EMBL/GenBank/DDBJ whole genome shotgun (WGS) entry which is preliminary data.</text>
</comment>
<proteinExistence type="predicted"/>
<evidence type="ECO:0000313" key="3">
    <source>
        <dbReference type="Proteomes" id="UP000534294"/>
    </source>
</evidence>
<evidence type="ECO:0000256" key="1">
    <source>
        <dbReference type="SAM" id="MobiDB-lite"/>
    </source>
</evidence>
<reference evidence="2 3" key="1">
    <citation type="submission" date="2020-08" db="EMBL/GenBank/DDBJ databases">
        <title>Genomic Encyclopedia of Type Strains, Phase IV (KMG-IV): sequencing the most valuable type-strain genomes for metagenomic binning, comparative biology and taxonomic classification.</title>
        <authorList>
            <person name="Goeker M."/>
        </authorList>
    </citation>
    <scope>NUCLEOTIDE SEQUENCE [LARGE SCALE GENOMIC DNA]</scope>
    <source>
        <strain evidence="2 3">DSM 12251</strain>
    </source>
</reference>
<accession>A0A7W7YII1</accession>
<organism evidence="2 3">
    <name type="scientific">Prosthecobacter dejongeii</name>
    <dbReference type="NCBI Taxonomy" id="48465"/>
    <lineage>
        <taxon>Bacteria</taxon>
        <taxon>Pseudomonadati</taxon>
        <taxon>Verrucomicrobiota</taxon>
        <taxon>Verrucomicrobiia</taxon>
        <taxon>Verrucomicrobiales</taxon>
        <taxon>Verrucomicrobiaceae</taxon>
        <taxon>Prosthecobacter</taxon>
    </lineage>
</organism>
<gene>
    <name evidence="2" type="ORF">HNQ64_000998</name>
</gene>
<keyword evidence="3" id="KW-1185">Reference proteome</keyword>
<evidence type="ECO:0000313" key="2">
    <source>
        <dbReference type="EMBL" id="MBB5036764.1"/>
    </source>
</evidence>
<feature type="region of interest" description="Disordered" evidence="1">
    <location>
        <begin position="810"/>
        <end position="834"/>
    </location>
</feature>
<dbReference type="Proteomes" id="UP000534294">
    <property type="component" value="Unassembled WGS sequence"/>
</dbReference>
<feature type="compositionally biased region" description="Acidic residues" evidence="1">
    <location>
        <begin position="816"/>
        <end position="825"/>
    </location>
</feature>
<name>A0A7W7YII1_9BACT</name>
<dbReference type="EMBL" id="JACHIF010000001">
    <property type="protein sequence ID" value="MBB5036764.1"/>
    <property type="molecule type" value="Genomic_DNA"/>
</dbReference>
<sequence>MKLHRCFTRNGYFGYTSIQRPEFVFVFATAQGGGQPDAELDAEQVFDLWVQAPVVGGVRHRALAFFATAINDTIKTGEGFADYILKNTEGKYWDRLSYWRTTTPKNNDDYLFPSGKDEVVNVRQWVLRQQGGGKVPQTLDDMNLGWKDDGGIPMLVIGPSQGGQWALFARSNEILEASEATISFGPHKEVTVGGLEFGLGDSEVHQMPVEFAYCKVRQAPLQKLAIEPTLVGSFVARSPSVPAEGMTLAIDPRDEGFWNSSPNTRIEVKPDSLIVTNLLTDRGSNLVVSPTATDDRAFLRFRDDLPVALRKGTNWIPGAVFNGRFVPEGRFAVRGVDSSGFRESSRGEPIRLLVGSSPTESIPVKIGDSLMFRPGDAAVLWDEGDPLPEQQNVDPLLNAGQRNGRIHDADSLVTTSWMTVLSDPAEEPGAFTAEAATSPLFVSNKDAAHGFDSFGDLLQRGHVPLGKLHQKGEANPKNATYIPIFPWAGIRGGALEALSGSSRYENSHLSPIRKELVRSGDPIRHRSFLEEQLVREKKVLGVTPQGLIAEVQQKGRGDFSALYFGKGDQDPANLGKEFHIRIGLFDLGEVPEQDKEPYRVIYEDVQRALRAKDLFFVVRKRDKAKKVFRPSTDETKIGEFSFQLEKEPSDHEPILLIKYSRGRSLADLIEDIDSWQCREHLAPVGGSSYETIQKEIKCLAELKSETGGNNSRICSESPRASDPARKAWIERVWNNRDWQGAVLLDVRVGKMPDLFKALGAGIKKIEKFRFHHLGFDFLAVKNQDLSATLDGPNRPGSTFALLKYDGTKEQAPEIGSNDEEPEDPENPPGDKPDYTFKVEDIEVLIGGSEIKRFAASATLGFSRFLWDKTTGDAATKAVELIGSWEARDGADLFKLVTKKGQEKEIKFEDSWFKSLVITNGELSVSPREENGPIKFFIGCDSRLEFDTSKQEFADYIDVRTIELKRAGIAFEYNPDSPTSKKTDCRFRADNASAEIDTRGARNSFLAAFPLKPIGFDFAVDKLLDLDDLGFLKIGGMGKNNFHFGFRLELDLGFLGNLSGSPEGLKLPVILGWKKGGRDFCCGIQFPNYTGEDFKIGLQQFVALKAKKAALKPCRSGGKTAGFAIALQDAQLVTFGKEFPKKAKIGAAIFVPTSGERKVAWLLGLNPSDPDGWIKYIAAGHRYNLPPSENTAKGIVEAVKGKLKLESDSSTGELKSPCDLFKYQDAKDDGWLVVGEFDFDAVKAWFALSDKTGLYALDLEIIKEFKIGAAYRRVNDEVGVFSAELSLAELIPPLQMGVATVRLSSIRTEVYTDGGWLLDLGYPWNRDFRRSFQLEFGIFLGSGGFYFGYTTAAAAEVLKLDSIDGDYGPPDPNDPALKVRALRAGLGLRVGIGRSLDLGILKGEASLTMYASLQGAAAFKPGTKDLSLYAVEGSVGLMVHIWAELDFFVLQARAEIKAYVEVGFKVRRVLGRLVKDGPQIGKHFYLSMPTILIAEVGIYIRIEVWATIGCVRVKIYDLEFKKTWRIEEPFGKLEAEPARRGHLLEADPFNLDSTRREAWTWNQQGGFVNNPSFTSESILIYLMMIPCVASAEDLDLSGKEPYHSCLVSQLMLEEGDGFAKLARYMISWALDLRSDDDLVRYDKVRKRRADLREASFWATTGNLVYQRVADYFQPTFNVEPDPITWPDEKKGQGMVVTPVWPGVSWNFEEGPVRDPLMMSMHEGGVSDASIRQGGDPAKNAFVDFLRLVTESFLEEVDRALRVHFKTTESSFAPPMWREVWDYLNHSAK</sequence>